<evidence type="ECO:0000256" key="2">
    <source>
        <dbReference type="ARBA" id="ARBA00009877"/>
    </source>
</evidence>
<feature type="compositionally biased region" description="Low complexity" evidence="10">
    <location>
        <begin position="138"/>
        <end position="149"/>
    </location>
</feature>
<comment type="similarity">
    <text evidence="2 9">Belongs to the OXA1/ALB3/YidC family.</text>
</comment>
<accession>A0A8H3W5I2</accession>
<feature type="non-terminal residue" evidence="13">
    <location>
        <position position="1"/>
    </location>
</feature>
<feature type="compositionally biased region" description="Low complexity" evidence="10">
    <location>
        <begin position="159"/>
        <end position="175"/>
    </location>
</feature>
<evidence type="ECO:0000256" key="9">
    <source>
        <dbReference type="RuleBase" id="RU003945"/>
    </source>
</evidence>
<feature type="domain" description="Membrane insertase YidC/Oxa/ALB C-terminal" evidence="12">
    <location>
        <begin position="241"/>
        <end position="435"/>
    </location>
</feature>
<evidence type="ECO:0000256" key="4">
    <source>
        <dbReference type="ARBA" id="ARBA00022792"/>
    </source>
</evidence>
<keyword evidence="8 11" id="KW-0472">Membrane</keyword>
<evidence type="ECO:0000256" key="10">
    <source>
        <dbReference type="SAM" id="MobiDB-lite"/>
    </source>
</evidence>
<feature type="transmembrane region" description="Helical" evidence="11">
    <location>
        <begin position="233"/>
        <end position="256"/>
    </location>
</feature>
<proteinExistence type="inferred from homology"/>
<evidence type="ECO:0000259" key="12">
    <source>
        <dbReference type="Pfam" id="PF02096"/>
    </source>
</evidence>
<protein>
    <recommendedName>
        <fullName evidence="12">Membrane insertase YidC/Oxa/ALB C-terminal domain-containing protein</fullName>
    </recommendedName>
</protein>
<dbReference type="AlphaFoldDB" id="A0A8H3W5I2"/>
<evidence type="ECO:0000256" key="3">
    <source>
        <dbReference type="ARBA" id="ARBA00022692"/>
    </source>
</evidence>
<dbReference type="InterPro" id="IPR028055">
    <property type="entry name" value="YidC/Oxa/ALB_C"/>
</dbReference>
<keyword evidence="5" id="KW-0809">Transit peptide</keyword>
<dbReference type="PANTHER" id="PTHR12428">
    <property type="entry name" value="OXA1"/>
    <property type="match status" value="1"/>
</dbReference>
<dbReference type="GO" id="GO:0032979">
    <property type="term" value="P:protein insertion into mitochondrial inner membrane from matrix"/>
    <property type="evidence" value="ECO:0007669"/>
    <property type="project" value="TreeGrafter"/>
</dbReference>
<gene>
    <name evidence="13" type="ORF">GQ607_010042</name>
</gene>
<dbReference type="Proteomes" id="UP000434172">
    <property type="component" value="Unassembled WGS sequence"/>
</dbReference>
<evidence type="ECO:0000313" key="13">
    <source>
        <dbReference type="EMBL" id="KAF0322801.1"/>
    </source>
</evidence>
<organism evidence="13 14">
    <name type="scientific">Colletotrichum asianum</name>
    <dbReference type="NCBI Taxonomy" id="702518"/>
    <lineage>
        <taxon>Eukaryota</taxon>
        <taxon>Fungi</taxon>
        <taxon>Dikarya</taxon>
        <taxon>Ascomycota</taxon>
        <taxon>Pezizomycotina</taxon>
        <taxon>Sordariomycetes</taxon>
        <taxon>Hypocreomycetidae</taxon>
        <taxon>Glomerellales</taxon>
        <taxon>Glomerellaceae</taxon>
        <taxon>Colletotrichum</taxon>
        <taxon>Colletotrichum gloeosporioides species complex</taxon>
    </lineage>
</organism>
<dbReference type="GO" id="GO:0005743">
    <property type="term" value="C:mitochondrial inner membrane"/>
    <property type="evidence" value="ECO:0007669"/>
    <property type="project" value="UniProtKB-SubCell"/>
</dbReference>
<evidence type="ECO:0000256" key="6">
    <source>
        <dbReference type="ARBA" id="ARBA00022989"/>
    </source>
</evidence>
<name>A0A8H3W5I2_9PEZI</name>
<comment type="caution">
    <text evidence="13">The sequence shown here is derived from an EMBL/GenBank/DDBJ whole genome shotgun (WGS) entry which is preliminary data.</text>
</comment>
<feature type="transmembrane region" description="Helical" evidence="11">
    <location>
        <begin position="396"/>
        <end position="412"/>
    </location>
</feature>
<evidence type="ECO:0000256" key="7">
    <source>
        <dbReference type="ARBA" id="ARBA00023128"/>
    </source>
</evidence>
<dbReference type="Pfam" id="PF02096">
    <property type="entry name" value="60KD_IMP"/>
    <property type="match status" value="1"/>
</dbReference>
<keyword evidence="3 9" id="KW-0812">Transmembrane</keyword>
<dbReference type="CDD" id="cd20069">
    <property type="entry name" value="5TM_Oxa1-like"/>
    <property type="match status" value="1"/>
</dbReference>
<dbReference type="PANTHER" id="PTHR12428:SF66">
    <property type="entry name" value="MITOCHONDRIAL INNER MEMBRANE PROTEIN OXA1L"/>
    <property type="match status" value="1"/>
</dbReference>
<evidence type="ECO:0000256" key="1">
    <source>
        <dbReference type="ARBA" id="ARBA00004448"/>
    </source>
</evidence>
<keyword evidence="7" id="KW-0496">Mitochondrion</keyword>
<feature type="transmembrane region" description="Helical" evidence="11">
    <location>
        <begin position="312"/>
        <end position="333"/>
    </location>
</feature>
<feature type="region of interest" description="Disordered" evidence="10">
    <location>
        <begin position="136"/>
        <end position="189"/>
    </location>
</feature>
<dbReference type="GO" id="GO:0032977">
    <property type="term" value="F:membrane insertase activity"/>
    <property type="evidence" value="ECO:0007669"/>
    <property type="project" value="InterPro"/>
</dbReference>
<sequence>RPRPRETEPGSLGHPPDVFPARLRSPKISSTRASVDSDILQFPPTTPLSSQSPTMLPSRGVLRSLPSARAASSISSQAISRSPRRLGDGRNFSSLRTTASGAAPWTGLRTSSGRLAGTVAIGGALQTRRAISLWGKSEPAPQQPAQIQTPPAPSPPVAPAAETAAAAETAPAAEPVSIPAEPSTLVDPTASSLPSIDAATLLDLPEQIGYLKTLGLDFGWGPSSVMQWALEHVHVYSGLPWIGSITVTAVLLRLLLLKPLLKAQETSAKLQLVQQNPQYEALKKASVEALSMGDTARTQELRRDLGTMNKRAGVNPFNAAWGFLQIPFGYGMFRVLNGASSIPVPGFENGGFGWITDLSVPDPLYILPILGPISMFAMMKTAGANASPQQRAQQKLLMWVIGPISVVVTLYLPAAVQWYFFVSGLIGVVQNYTLTRPAIRRRLGLPVVGPSGGRAYTGGSISTTATYQAPSPRPGSEDGSIKGVVSSIQQTIHNAKGGAGNYLDAQEKKAAAKEAAERAARLKKARKQEAYGPRR</sequence>
<evidence type="ECO:0000256" key="11">
    <source>
        <dbReference type="SAM" id="Phobius"/>
    </source>
</evidence>
<dbReference type="EMBL" id="WOWK01000058">
    <property type="protein sequence ID" value="KAF0322801.1"/>
    <property type="molecule type" value="Genomic_DNA"/>
</dbReference>
<evidence type="ECO:0000313" key="14">
    <source>
        <dbReference type="Proteomes" id="UP000434172"/>
    </source>
</evidence>
<reference evidence="13 14" key="1">
    <citation type="submission" date="2019-12" db="EMBL/GenBank/DDBJ databases">
        <title>A genome sequence resource for the geographically widespread anthracnose pathogen Colletotrichum asianum.</title>
        <authorList>
            <person name="Meng Y."/>
        </authorList>
    </citation>
    <scope>NUCLEOTIDE SEQUENCE [LARGE SCALE GENOMIC DNA]</scope>
    <source>
        <strain evidence="13 14">ICMP 18580</strain>
    </source>
</reference>
<feature type="compositionally biased region" description="Low complexity" evidence="10">
    <location>
        <begin position="47"/>
        <end position="81"/>
    </location>
</feature>
<feature type="region of interest" description="Disordered" evidence="10">
    <location>
        <begin position="514"/>
        <end position="535"/>
    </location>
</feature>
<feature type="transmembrane region" description="Helical" evidence="11">
    <location>
        <begin position="364"/>
        <end position="384"/>
    </location>
</feature>
<feature type="region of interest" description="Disordered" evidence="10">
    <location>
        <begin position="1"/>
        <end position="97"/>
    </location>
</feature>
<evidence type="ECO:0000256" key="8">
    <source>
        <dbReference type="ARBA" id="ARBA00023136"/>
    </source>
</evidence>
<comment type="subcellular location">
    <subcellularLocation>
        <location evidence="9">Membrane</location>
        <topology evidence="9">Multi-pass membrane protein</topology>
    </subcellularLocation>
    <subcellularLocation>
        <location evidence="1">Mitochondrion inner membrane</location>
        <topology evidence="1">Multi-pass membrane protein</topology>
    </subcellularLocation>
</comment>
<dbReference type="InterPro" id="IPR001708">
    <property type="entry name" value="YidC/ALB3/OXA1/COX18"/>
</dbReference>
<feature type="compositionally biased region" description="Polar residues" evidence="10">
    <location>
        <begin position="459"/>
        <end position="469"/>
    </location>
</feature>
<evidence type="ECO:0000256" key="5">
    <source>
        <dbReference type="ARBA" id="ARBA00022946"/>
    </source>
</evidence>
<dbReference type="OrthoDB" id="2148490at2759"/>
<keyword evidence="6 11" id="KW-1133">Transmembrane helix</keyword>
<keyword evidence="4" id="KW-0999">Mitochondrion inner membrane</keyword>
<keyword evidence="14" id="KW-1185">Reference proteome</keyword>
<feature type="region of interest" description="Disordered" evidence="10">
    <location>
        <begin position="459"/>
        <end position="480"/>
    </location>
</feature>